<dbReference type="EMBL" id="GBXM01060540">
    <property type="protein sequence ID" value="JAH48037.1"/>
    <property type="molecule type" value="Transcribed_RNA"/>
</dbReference>
<protein>
    <submittedName>
        <fullName evidence="1">Uncharacterized protein</fullName>
    </submittedName>
</protein>
<organism evidence="1">
    <name type="scientific">Anguilla anguilla</name>
    <name type="common">European freshwater eel</name>
    <name type="synonym">Muraena anguilla</name>
    <dbReference type="NCBI Taxonomy" id="7936"/>
    <lineage>
        <taxon>Eukaryota</taxon>
        <taxon>Metazoa</taxon>
        <taxon>Chordata</taxon>
        <taxon>Craniata</taxon>
        <taxon>Vertebrata</taxon>
        <taxon>Euteleostomi</taxon>
        <taxon>Actinopterygii</taxon>
        <taxon>Neopterygii</taxon>
        <taxon>Teleostei</taxon>
        <taxon>Anguilliformes</taxon>
        <taxon>Anguillidae</taxon>
        <taxon>Anguilla</taxon>
    </lineage>
</organism>
<reference evidence="1" key="2">
    <citation type="journal article" date="2015" name="Fish Shellfish Immunol.">
        <title>Early steps in the European eel (Anguilla anguilla)-Vibrio vulnificus interaction in the gills: Role of the RtxA13 toxin.</title>
        <authorList>
            <person name="Callol A."/>
            <person name="Pajuelo D."/>
            <person name="Ebbesson L."/>
            <person name="Teles M."/>
            <person name="MacKenzie S."/>
            <person name="Amaro C."/>
        </authorList>
    </citation>
    <scope>NUCLEOTIDE SEQUENCE</scope>
</reference>
<evidence type="ECO:0000313" key="1">
    <source>
        <dbReference type="EMBL" id="JAH48037.1"/>
    </source>
</evidence>
<name>A0A0E9T3H1_ANGAN</name>
<accession>A0A0E9T3H1</accession>
<reference evidence="1" key="1">
    <citation type="submission" date="2014-11" db="EMBL/GenBank/DDBJ databases">
        <authorList>
            <person name="Amaro Gonzalez C."/>
        </authorList>
    </citation>
    <scope>NUCLEOTIDE SEQUENCE</scope>
</reference>
<sequence length="32" mass="3750">MPEHYVDKSIKCMKYLRRHQPTDTTVMVVSVG</sequence>
<proteinExistence type="predicted"/>
<dbReference type="AlphaFoldDB" id="A0A0E9T3H1"/>